<accession>A0A519BA08</accession>
<dbReference type="AlphaFoldDB" id="A0A519BA08"/>
<name>A0A519BA08_9DELT</name>
<protein>
    <recommendedName>
        <fullName evidence="5">Glycosyltransferase family 9 protein</fullName>
    </recommendedName>
</protein>
<dbReference type="GO" id="GO:0009244">
    <property type="term" value="P:lipopolysaccharide core region biosynthetic process"/>
    <property type="evidence" value="ECO:0007669"/>
    <property type="project" value="TreeGrafter"/>
</dbReference>
<organism evidence="3 4">
    <name type="scientific">Candidatus Acidulodesulfobacterium ferriphilum</name>
    <dbReference type="NCBI Taxonomy" id="2597223"/>
    <lineage>
        <taxon>Bacteria</taxon>
        <taxon>Deltaproteobacteria</taxon>
        <taxon>Candidatus Acidulodesulfobacterales</taxon>
        <taxon>Candidatus Acidulodesulfobacterium</taxon>
    </lineage>
</organism>
<evidence type="ECO:0000256" key="1">
    <source>
        <dbReference type="ARBA" id="ARBA00022676"/>
    </source>
</evidence>
<dbReference type="PANTHER" id="PTHR30160">
    <property type="entry name" value="TETRAACYLDISACCHARIDE 4'-KINASE-RELATED"/>
    <property type="match status" value="1"/>
</dbReference>
<evidence type="ECO:0000256" key="2">
    <source>
        <dbReference type="ARBA" id="ARBA00022679"/>
    </source>
</evidence>
<evidence type="ECO:0000313" key="4">
    <source>
        <dbReference type="Proteomes" id="UP000320813"/>
    </source>
</evidence>
<dbReference type="GO" id="GO:0008713">
    <property type="term" value="F:ADP-heptose-lipopolysaccharide heptosyltransferase activity"/>
    <property type="evidence" value="ECO:0007669"/>
    <property type="project" value="TreeGrafter"/>
</dbReference>
<dbReference type="Gene3D" id="3.40.50.2000">
    <property type="entry name" value="Glycogen Phosphorylase B"/>
    <property type="match status" value="2"/>
</dbReference>
<dbReference type="EMBL" id="SGBD01000004">
    <property type="protein sequence ID" value="RZD14056.1"/>
    <property type="molecule type" value="Genomic_DNA"/>
</dbReference>
<dbReference type="InterPro" id="IPR002201">
    <property type="entry name" value="Glyco_trans_9"/>
</dbReference>
<evidence type="ECO:0000313" key="3">
    <source>
        <dbReference type="EMBL" id="RZD14056.1"/>
    </source>
</evidence>
<dbReference type="Pfam" id="PF01075">
    <property type="entry name" value="Glyco_transf_9"/>
    <property type="match status" value="1"/>
</dbReference>
<dbReference type="Proteomes" id="UP000320813">
    <property type="component" value="Unassembled WGS sequence"/>
</dbReference>
<evidence type="ECO:0008006" key="5">
    <source>
        <dbReference type="Google" id="ProtNLM"/>
    </source>
</evidence>
<dbReference type="InterPro" id="IPR051199">
    <property type="entry name" value="LPS_LOS_Heptosyltrfase"/>
</dbReference>
<dbReference type="CDD" id="cd03789">
    <property type="entry name" value="GT9_LPS_heptosyltransferase"/>
    <property type="match status" value="1"/>
</dbReference>
<reference evidence="3 4" key="1">
    <citation type="submission" date="2019-01" db="EMBL/GenBank/DDBJ databases">
        <title>Insights into ecological role of a new deltaproteobacterial order Candidatus Sinidesulfobacterales (Sva0485) by metagenomics and metatranscriptomics.</title>
        <authorList>
            <person name="Tan S."/>
            <person name="Liu J."/>
            <person name="Fang Y."/>
            <person name="Hedlund B.P."/>
            <person name="Lian Z.H."/>
            <person name="Huang L.Y."/>
            <person name="Li J.T."/>
            <person name="Huang L.N."/>
            <person name="Li W.J."/>
            <person name="Jiang H.C."/>
            <person name="Dong H.L."/>
            <person name="Shu W.S."/>
        </authorList>
    </citation>
    <scope>NUCLEOTIDE SEQUENCE [LARGE SCALE GENOMIC DNA]</scope>
    <source>
        <strain evidence="3">AP3</strain>
    </source>
</reference>
<keyword evidence="2" id="KW-0808">Transferase</keyword>
<keyword evidence="1" id="KW-0328">Glycosyltransferase</keyword>
<sequence>MSARENKKKIIIFQTRRIGDLFQTLPLINNILKKHNNECNILVVVDDDFVNLQSNFKSNIELIGKKEFYKHYYLNIANNNKLKLNPNEIELFKLNFKNYYWNNSNNIAIDSSINYDFIYFDEAINLTFDITNSLILNIIDSKVKFGFIGCGKSEKKNEIICRGKAANYFYNTIKYREQNRINIVDVFSLIGAGRYFLNSKYNFKFKKIKDKIRIFFVVASSNSKRDWPVEEFTKLAESIIKNFDCEIILLGTQKEIETASEIKNGLNHLNHSVIDLTGRTTLNKLIDLLKTGDILISPDTGLLQIACNIGLDSVSIFLGNANVYETGPYLKNAYVISPILSCYPCREPEKCENNFKCKDNIKADDVFKVLELKLLGKKYTKKTLLNNLKQTLQEKRFNVYKCDTSVSVAYYNIFKQNITKQELIAEIFKYAWINLFAFDEQNKIKKENVIKIINKKYLFNSKIFNDKNNIIIENLNSELKYLIEIFKNACSINNIKEKSRKKYELLNFKNNIVNLKINYPDYSLIFDYFTDEINYKLINNSINFKDIFNEIIYLVEFSSGILDNLKIKLK</sequence>
<proteinExistence type="predicted"/>
<comment type="caution">
    <text evidence="3">The sequence shown here is derived from an EMBL/GenBank/DDBJ whole genome shotgun (WGS) entry which is preliminary data.</text>
</comment>
<dbReference type="GO" id="GO:0005829">
    <property type="term" value="C:cytosol"/>
    <property type="evidence" value="ECO:0007669"/>
    <property type="project" value="TreeGrafter"/>
</dbReference>
<dbReference type="SUPFAM" id="SSF53756">
    <property type="entry name" value="UDP-Glycosyltransferase/glycogen phosphorylase"/>
    <property type="match status" value="1"/>
</dbReference>
<gene>
    <name evidence="3" type="ORF">EVJ47_07420</name>
</gene>